<feature type="zinc finger region" description="TRAF-type" evidence="5">
    <location>
        <begin position="59"/>
        <end position="101"/>
    </location>
</feature>
<evidence type="ECO:0000256" key="1">
    <source>
        <dbReference type="ARBA" id="ARBA00022723"/>
    </source>
</evidence>
<keyword evidence="2 5" id="KW-0863">Zinc-finger</keyword>
<dbReference type="InterPro" id="IPR001293">
    <property type="entry name" value="Znf_TRAF"/>
</dbReference>
<evidence type="ECO:0000313" key="10">
    <source>
        <dbReference type="Proteomes" id="UP000261520"/>
    </source>
</evidence>
<evidence type="ECO:0000256" key="3">
    <source>
        <dbReference type="ARBA" id="ARBA00022786"/>
    </source>
</evidence>
<evidence type="ECO:0000256" key="4">
    <source>
        <dbReference type="ARBA" id="ARBA00022833"/>
    </source>
</evidence>
<dbReference type="Pfam" id="PF15966">
    <property type="entry name" value="F-box_4"/>
    <property type="match status" value="1"/>
</dbReference>
<keyword evidence="3" id="KW-0833">Ubl conjugation pathway</keyword>
<dbReference type="InterPro" id="IPR001810">
    <property type="entry name" value="F-box_dom"/>
</dbReference>
<keyword evidence="6" id="KW-0175">Coiled coil</keyword>
<dbReference type="STRING" id="409849.ENSPMGP00000019583"/>
<evidence type="ECO:0000256" key="5">
    <source>
        <dbReference type="PROSITE-ProRule" id="PRU00207"/>
    </source>
</evidence>
<feature type="domain" description="F-box" evidence="8">
    <location>
        <begin position="511"/>
        <end position="547"/>
    </location>
</feature>
<dbReference type="GO" id="GO:0005737">
    <property type="term" value="C:cytoplasm"/>
    <property type="evidence" value="ECO:0007669"/>
    <property type="project" value="TreeGrafter"/>
</dbReference>
<keyword evidence="10" id="KW-1185">Reference proteome</keyword>
<feature type="domain" description="TRAF-type" evidence="7">
    <location>
        <begin position="59"/>
        <end position="101"/>
    </location>
</feature>
<dbReference type="GO" id="GO:0008270">
    <property type="term" value="F:zinc ion binding"/>
    <property type="evidence" value="ECO:0007669"/>
    <property type="project" value="UniProtKB-KW"/>
</dbReference>
<proteinExistence type="predicted"/>
<sequence>MGHFQYIYMVRSRTSDAAGPHRHCDKCHNLHCHISRPCAVIKCRKNCGACLHLCKEEDHRLLCPNETVPCINASFGCPLSMLRFQLSHHLRTCPASVVCCSQDWNRWPIPDDNPPFYTNISQDCQTRQHLDVAMALRDQDMLFQSIKMESVFPELMVVDSDPGSTACVDTTDNPPMCDEELVECCCAEIKETELSQEERDALAKCRNVENIQNYNSWEKMFKKEMDGCKETVKNLEKKEEGKEEKRFGRDVHMSEYNMYLSHNGAMLINFGLLPACTPREKDFVYGKLEPIEVKTVRSFKIPTSYRARRCQLKDPTRKIKMVHQCVDTSDLGVLIEDLPKSSEVSMTLLCALEKELKGHTVSQSTSTDALYDEAGTQTYSFHSAPFQTDMSLASIAPNHNSLYVKVETEPVTRRHNRNSSAFSYFCGHFFRRDEFSSHFKNVHSDIQSCLNGWFQQRCPLAYLGCTYTQTRFHPSGQQATIKYCQDVNALVLQPQASSSSSPICQNKKIQMDHLSQLPLEVLQHIAGYLDSFTLSQLSLASRQMRDVCSAFLQKRGMVFLKWEKKTDSQGRSAWTCQKKVWTFSFVFSTVDKWRFSDNPPMSEHLKICPYYQREERCEPVSLPGLGEVTDKQEETCPSR</sequence>
<evidence type="ECO:0000256" key="2">
    <source>
        <dbReference type="ARBA" id="ARBA00022771"/>
    </source>
</evidence>
<dbReference type="SUPFAM" id="SSF81383">
    <property type="entry name" value="F-box domain"/>
    <property type="match status" value="1"/>
</dbReference>
<dbReference type="Ensembl" id="ENSPMGT00000020871.1">
    <property type="protein sequence ID" value="ENSPMGP00000019583.1"/>
    <property type="gene ID" value="ENSPMGG00000015893.1"/>
</dbReference>
<dbReference type="InterPro" id="IPR031890">
    <property type="entry name" value="Fbxo30/Fbxo40"/>
</dbReference>
<accession>A0A3B4AR20</accession>
<dbReference type="GO" id="GO:0061630">
    <property type="term" value="F:ubiquitin protein ligase activity"/>
    <property type="evidence" value="ECO:0007669"/>
    <property type="project" value="InterPro"/>
</dbReference>
<dbReference type="PROSITE" id="PS50181">
    <property type="entry name" value="FBOX"/>
    <property type="match status" value="1"/>
</dbReference>
<dbReference type="PANTHER" id="PTHR15933:SF1">
    <property type="entry name" value="F-BOX ONLY PROTEIN 40"/>
    <property type="match status" value="1"/>
</dbReference>
<dbReference type="AlphaFoldDB" id="A0A3B4AR20"/>
<dbReference type="Pfam" id="PF15965">
    <property type="entry name" value="zf-TRAF_2"/>
    <property type="match status" value="1"/>
</dbReference>
<dbReference type="Proteomes" id="UP000261520">
    <property type="component" value="Unplaced"/>
</dbReference>
<dbReference type="PROSITE" id="PS50145">
    <property type="entry name" value="ZF_TRAF"/>
    <property type="match status" value="1"/>
</dbReference>
<protein>
    <submittedName>
        <fullName evidence="9">Uncharacterized protein</fullName>
    </submittedName>
</protein>
<evidence type="ECO:0000313" key="9">
    <source>
        <dbReference type="Ensembl" id="ENSPMGP00000019583.1"/>
    </source>
</evidence>
<dbReference type="InterPro" id="IPR043013">
    <property type="entry name" value="Znf_TRAF_N"/>
</dbReference>
<feature type="coiled-coil region" evidence="6">
    <location>
        <begin position="218"/>
        <end position="245"/>
    </location>
</feature>
<dbReference type="Gene3D" id="1.20.1280.50">
    <property type="match status" value="1"/>
</dbReference>
<dbReference type="PANTHER" id="PTHR15933">
    <property type="entry name" value="PROTEIN CBG16327"/>
    <property type="match status" value="1"/>
</dbReference>
<dbReference type="SUPFAM" id="SSF49599">
    <property type="entry name" value="TRAF domain-like"/>
    <property type="match status" value="1"/>
</dbReference>
<reference evidence="9" key="2">
    <citation type="submission" date="2025-09" db="UniProtKB">
        <authorList>
            <consortium name="Ensembl"/>
        </authorList>
    </citation>
    <scope>IDENTIFICATION</scope>
</reference>
<evidence type="ECO:0000259" key="7">
    <source>
        <dbReference type="PROSITE" id="PS50145"/>
    </source>
</evidence>
<evidence type="ECO:0000259" key="8">
    <source>
        <dbReference type="PROSITE" id="PS50181"/>
    </source>
</evidence>
<dbReference type="Gene3D" id="3.30.40.150">
    <property type="entry name" value="TRAF-like zinc-finger, N-terminal subdomain"/>
    <property type="match status" value="1"/>
</dbReference>
<keyword evidence="1 5" id="KW-0479">Metal-binding</keyword>
<keyword evidence="4 5" id="KW-0862">Zinc</keyword>
<organism evidence="9 10">
    <name type="scientific">Periophthalmus magnuspinnatus</name>
    <dbReference type="NCBI Taxonomy" id="409849"/>
    <lineage>
        <taxon>Eukaryota</taxon>
        <taxon>Metazoa</taxon>
        <taxon>Chordata</taxon>
        <taxon>Craniata</taxon>
        <taxon>Vertebrata</taxon>
        <taxon>Euteleostomi</taxon>
        <taxon>Actinopterygii</taxon>
        <taxon>Neopterygii</taxon>
        <taxon>Teleostei</taxon>
        <taxon>Neoteleostei</taxon>
        <taxon>Acanthomorphata</taxon>
        <taxon>Gobiaria</taxon>
        <taxon>Gobiiformes</taxon>
        <taxon>Gobioidei</taxon>
        <taxon>Gobiidae</taxon>
        <taxon>Oxudercinae</taxon>
        <taxon>Periophthalmus</taxon>
    </lineage>
</organism>
<evidence type="ECO:0000256" key="6">
    <source>
        <dbReference type="SAM" id="Coils"/>
    </source>
</evidence>
<name>A0A3B4AR20_9GOBI</name>
<dbReference type="InterPro" id="IPR036047">
    <property type="entry name" value="F-box-like_dom_sf"/>
</dbReference>
<reference evidence="9" key="1">
    <citation type="submission" date="2025-08" db="UniProtKB">
        <authorList>
            <consortium name="Ensembl"/>
        </authorList>
    </citation>
    <scope>IDENTIFICATION</scope>
</reference>